<dbReference type="PANTHER" id="PTHR45856:SF24">
    <property type="entry name" value="FUNGAL LIPASE-LIKE DOMAIN-CONTAINING PROTEIN"/>
    <property type="match status" value="1"/>
</dbReference>
<gene>
    <name evidence="3" type="ORF">C2G38_2249121</name>
</gene>
<accession>A0A397US34</accession>
<dbReference type="CDD" id="cd00519">
    <property type="entry name" value="Lipase_3"/>
    <property type="match status" value="1"/>
</dbReference>
<organism evidence="3 4">
    <name type="scientific">Gigaspora rosea</name>
    <dbReference type="NCBI Taxonomy" id="44941"/>
    <lineage>
        <taxon>Eukaryota</taxon>
        <taxon>Fungi</taxon>
        <taxon>Fungi incertae sedis</taxon>
        <taxon>Mucoromycota</taxon>
        <taxon>Glomeromycotina</taxon>
        <taxon>Glomeromycetes</taxon>
        <taxon>Diversisporales</taxon>
        <taxon>Gigasporaceae</taxon>
        <taxon>Gigaspora</taxon>
    </lineage>
</organism>
<keyword evidence="4" id="KW-1185">Reference proteome</keyword>
<dbReference type="SUPFAM" id="SSF53474">
    <property type="entry name" value="alpha/beta-Hydrolases"/>
    <property type="match status" value="1"/>
</dbReference>
<keyword evidence="1" id="KW-1133">Transmembrane helix</keyword>
<keyword evidence="3" id="KW-0378">Hydrolase</keyword>
<dbReference type="Pfam" id="PF01764">
    <property type="entry name" value="Lipase_3"/>
    <property type="match status" value="1"/>
</dbReference>
<dbReference type="Gene3D" id="3.40.50.1820">
    <property type="entry name" value="alpha/beta hydrolase"/>
    <property type="match status" value="1"/>
</dbReference>
<keyword evidence="1" id="KW-0812">Transmembrane</keyword>
<dbReference type="EMBL" id="QKWP01000968">
    <property type="protein sequence ID" value="RIB13015.1"/>
    <property type="molecule type" value="Genomic_DNA"/>
</dbReference>
<feature type="transmembrane region" description="Helical" evidence="1">
    <location>
        <begin position="377"/>
        <end position="396"/>
    </location>
</feature>
<evidence type="ECO:0000313" key="3">
    <source>
        <dbReference type="EMBL" id="RIB13015.1"/>
    </source>
</evidence>
<sequence length="588" mass="67755">MEPKNNKANYEYLKQSVPFFFEVASSIHTAYCSKNSQNMAQPDSVIIENLENDGKNNISPEQLIHFVDLVNTPRPSLNPVIRRIPLIFQSLTYLIYFKRVIIYLFLTLLFNITLPIINPLEFIITFVLFPLFTVLVYFFEVVIKFMRFLQSLSHSGNNQKVIDFWSSFTDKDIKEILLAGIASLDNPDNHSDDNKYPTFDLNRAELFLYTSSLMGQRDTTLVEEAQEDIIGLKKNPEKARSEDIKKITDKLLESEKAIREEAKEIGLEFISITECNVIDGPYGGLYWSEKHNFIIVSFKGTDPLNLAEWLTNFSLQRMDAKQFLFGEVHSGYYTNLFPDNTESSTKSVKQFPALRLVEAIRGKANEIYKRTAQKVKVYVTGYSLGGALATLFYARLLQSPASLGDNVEVCDGITFASPLLGDNDFAAGFQSLMNNEINVNKNFWRIVNDNDIAPRYPLGFHVRNLGHFLSKVNLFNYINVGDEVRFYQDGSKPSSERHLYGPDIDYLFINQELNLVNLGAFFGFYDQFDSSTNGRNSIKNIFTINYKVNSNIDYVTPGFIRNHYSYRYFECLEKARKYWEEPKKYDEK</sequence>
<keyword evidence="1" id="KW-0472">Membrane</keyword>
<feature type="transmembrane region" description="Helical" evidence="1">
    <location>
        <begin position="123"/>
        <end position="143"/>
    </location>
</feature>
<name>A0A397US34_9GLOM</name>
<dbReference type="GO" id="GO:0006629">
    <property type="term" value="P:lipid metabolic process"/>
    <property type="evidence" value="ECO:0007669"/>
    <property type="project" value="InterPro"/>
</dbReference>
<protein>
    <submittedName>
        <fullName evidence="3">Alpha/Beta hydrolase protein</fullName>
    </submittedName>
</protein>
<dbReference type="PANTHER" id="PTHR45856">
    <property type="entry name" value="ALPHA/BETA-HYDROLASES SUPERFAMILY PROTEIN"/>
    <property type="match status" value="1"/>
</dbReference>
<dbReference type="AlphaFoldDB" id="A0A397US34"/>
<proteinExistence type="predicted"/>
<evidence type="ECO:0000256" key="1">
    <source>
        <dbReference type="SAM" id="Phobius"/>
    </source>
</evidence>
<dbReference type="InterPro" id="IPR002921">
    <property type="entry name" value="Fungal_lipase-type"/>
</dbReference>
<dbReference type="OrthoDB" id="426718at2759"/>
<dbReference type="InterPro" id="IPR051218">
    <property type="entry name" value="Sec_MonoDiacylglyc_Lipase"/>
</dbReference>
<dbReference type="STRING" id="44941.A0A397US34"/>
<dbReference type="InterPro" id="IPR029058">
    <property type="entry name" value="AB_hydrolase_fold"/>
</dbReference>
<feature type="domain" description="Fungal lipase-type" evidence="2">
    <location>
        <begin position="295"/>
        <end position="458"/>
    </location>
</feature>
<evidence type="ECO:0000259" key="2">
    <source>
        <dbReference type="Pfam" id="PF01764"/>
    </source>
</evidence>
<feature type="transmembrane region" description="Helical" evidence="1">
    <location>
        <begin position="100"/>
        <end position="117"/>
    </location>
</feature>
<comment type="caution">
    <text evidence="3">The sequence shown here is derived from an EMBL/GenBank/DDBJ whole genome shotgun (WGS) entry which is preliminary data.</text>
</comment>
<dbReference type="GO" id="GO:0016787">
    <property type="term" value="F:hydrolase activity"/>
    <property type="evidence" value="ECO:0007669"/>
    <property type="project" value="UniProtKB-KW"/>
</dbReference>
<reference evidence="3 4" key="1">
    <citation type="submission" date="2018-06" db="EMBL/GenBank/DDBJ databases">
        <title>Comparative genomics reveals the genomic features of Rhizophagus irregularis, R. cerebriforme, R. diaphanum and Gigaspora rosea, and their symbiotic lifestyle signature.</title>
        <authorList>
            <person name="Morin E."/>
            <person name="San Clemente H."/>
            <person name="Chen E.C.H."/>
            <person name="De La Providencia I."/>
            <person name="Hainaut M."/>
            <person name="Kuo A."/>
            <person name="Kohler A."/>
            <person name="Murat C."/>
            <person name="Tang N."/>
            <person name="Roy S."/>
            <person name="Loubradou J."/>
            <person name="Henrissat B."/>
            <person name="Grigoriev I.V."/>
            <person name="Corradi N."/>
            <person name="Roux C."/>
            <person name="Martin F.M."/>
        </authorList>
    </citation>
    <scope>NUCLEOTIDE SEQUENCE [LARGE SCALE GENOMIC DNA]</scope>
    <source>
        <strain evidence="3 4">DAOM 194757</strain>
    </source>
</reference>
<dbReference type="Proteomes" id="UP000266673">
    <property type="component" value="Unassembled WGS sequence"/>
</dbReference>
<evidence type="ECO:0000313" key="4">
    <source>
        <dbReference type="Proteomes" id="UP000266673"/>
    </source>
</evidence>